<evidence type="ECO:0000256" key="1">
    <source>
        <dbReference type="SAM" id="MobiDB-lite"/>
    </source>
</evidence>
<comment type="caution">
    <text evidence="2">The sequence shown here is derived from an EMBL/GenBank/DDBJ whole genome shotgun (WGS) entry which is preliminary data.</text>
</comment>
<sequence length="336" mass="36443">MVDTTETLGAVAHPGGMLVRRPELTVGVVRAVSRLSGLEIELVARRPLDRRTATERQQDIRGQRPSRPAVAPRVLLPEYDEGMDLRVGRLDPDGRAHWEFATSYSSSSGDHYLGTSGPSYRSVVRFPPAFDEMSLVLAWPEIGFPETVITMPLPDRTTVERTTTSIWQAPLDVRPVPEGLIHRAGVHHDAPAAEAGTSVAPPRVLHRLDHRVAVVLSRLTAADSVLSMELLAIAREDAADAVNAEAFHGRRRMSGELDDPAHLRAAGPGASVAVVEGNEAFWIRSGDGSFSGGDQTFSGSQEFTLSRPHDDLLDLIVAWPLAGLHDARVRIPLDPA</sequence>
<evidence type="ECO:0000313" key="3">
    <source>
        <dbReference type="Proteomes" id="UP000033393"/>
    </source>
</evidence>
<keyword evidence="3" id="KW-1185">Reference proteome</keyword>
<name>A0A0F0GNF9_LENAE</name>
<evidence type="ECO:0000313" key="2">
    <source>
        <dbReference type="EMBL" id="KJK42943.1"/>
    </source>
</evidence>
<proteinExistence type="predicted"/>
<organism evidence="2 3">
    <name type="scientific">Lentzea aerocolonigenes</name>
    <name type="common">Lechevalieria aerocolonigenes</name>
    <name type="synonym">Saccharothrix aerocolonigenes</name>
    <dbReference type="NCBI Taxonomy" id="68170"/>
    <lineage>
        <taxon>Bacteria</taxon>
        <taxon>Bacillati</taxon>
        <taxon>Actinomycetota</taxon>
        <taxon>Actinomycetes</taxon>
        <taxon>Pseudonocardiales</taxon>
        <taxon>Pseudonocardiaceae</taxon>
        <taxon>Lentzea</taxon>
    </lineage>
</organism>
<feature type="region of interest" description="Disordered" evidence="1">
    <location>
        <begin position="51"/>
        <end position="71"/>
    </location>
</feature>
<dbReference type="EMBL" id="JYJG01000318">
    <property type="protein sequence ID" value="KJK42943.1"/>
    <property type="molecule type" value="Genomic_DNA"/>
</dbReference>
<reference evidence="2 3" key="1">
    <citation type="submission" date="2015-02" db="EMBL/GenBank/DDBJ databases">
        <authorList>
            <person name="Ju K.-S."/>
            <person name="Doroghazi J.R."/>
            <person name="Metcalf W."/>
        </authorList>
    </citation>
    <scope>NUCLEOTIDE SEQUENCE [LARGE SCALE GENOMIC DNA]</scope>
    <source>
        <strain evidence="2 3">NRRL B-16140</strain>
    </source>
</reference>
<dbReference type="PATRIC" id="fig|68170.10.peg.9147"/>
<accession>A0A0F0GNF9</accession>
<dbReference type="AlphaFoldDB" id="A0A0F0GNF9"/>
<gene>
    <name evidence="2" type="ORF">UK23_35045</name>
</gene>
<feature type="compositionally biased region" description="Basic and acidic residues" evidence="1">
    <location>
        <begin position="51"/>
        <end position="62"/>
    </location>
</feature>
<protein>
    <submittedName>
        <fullName evidence="2">Uncharacterized protein</fullName>
    </submittedName>
</protein>
<dbReference type="Proteomes" id="UP000033393">
    <property type="component" value="Unassembled WGS sequence"/>
</dbReference>